<dbReference type="AlphaFoldDB" id="A0A381YIY0"/>
<sequence length="60" mass="6533">MPVYANQDLVAQPGEMEGWNSPHNRRGLSARSCFGEVGCLFFLRFSDTEVGVALAITISS</sequence>
<proteinExistence type="predicted"/>
<protein>
    <submittedName>
        <fullName evidence="1">Uncharacterized protein</fullName>
    </submittedName>
</protein>
<evidence type="ECO:0000313" key="1">
    <source>
        <dbReference type="EMBL" id="SVA76501.1"/>
    </source>
</evidence>
<name>A0A381YIY0_9ZZZZ</name>
<organism evidence="1">
    <name type="scientific">marine metagenome</name>
    <dbReference type="NCBI Taxonomy" id="408172"/>
    <lineage>
        <taxon>unclassified sequences</taxon>
        <taxon>metagenomes</taxon>
        <taxon>ecological metagenomes</taxon>
    </lineage>
</organism>
<reference evidence="1" key="1">
    <citation type="submission" date="2018-05" db="EMBL/GenBank/DDBJ databases">
        <authorList>
            <person name="Lanie J.A."/>
            <person name="Ng W.-L."/>
            <person name="Kazmierczak K.M."/>
            <person name="Andrzejewski T.M."/>
            <person name="Davidsen T.M."/>
            <person name="Wayne K.J."/>
            <person name="Tettelin H."/>
            <person name="Glass J.I."/>
            <person name="Rusch D."/>
            <person name="Podicherti R."/>
            <person name="Tsui H.-C.T."/>
            <person name="Winkler M.E."/>
        </authorList>
    </citation>
    <scope>NUCLEOTIDE SEQUENCE</scope>
</reference>
<accession>A0A381YIY0</accession>
<gene>
    <name evidence="1" type="ORF">METZ01_LOCUS129355</name>
</gene>
<dbReference type="EMBL" id="UINC01018255">
    <property type="protein sequence ID" value="SVA76501.1"/>
    <property type="molecule type" value="Genomic_DNA"/>
</dbReference>